<dbReference type="PANTHER" id="PTHR43479:SF11">
    <property type="entry name" value="ACREF_ENVCD OPERON REPRESSOR-RELATED"/>
    <property type="match status" value="1"/>
</dbReference>
<dbReference type="Proteomes" id="UP000440978">
    <property type="component" value="Unassembled WGS sequence"/>
</dbReference>
<accession>A0A6N8CQF6</accession>
<name>A0A6N8CQF6_9BACI</name>
<keyword evidence="2 3" id="KW-0238">DNA-binding</keyword>
<dbReference type="PANTHER" id="PTHR43479">
    <property type="entry name" value="ACREF/ENVCD OPERON REPRESSOR-RELATED"/>
    <property type="match status" value="1"/>
</dbReference>
<keyword evidence="6" id="KW-1185">Reference proteome</keyword>
<evidence type="ECO:0000313" key="5">
    <source>
        <dbReference type="EMBL" id="MTT31407.1"/>
    </source>
</evidence>
<dbReference type="Gene3D" id="1.10.357.10">
    <property type="entry name" value="Tetracycline Repressor, domain 2"/>
    <property type="match status" value="1"/>
</dbReference>
<evidence type="ECO:0000259" key="4">
    <source>
        <dbReference type="PROSITE" id="PS50977"/>
    </source>
</evidence>
<dbReference type="EMBL" id="WNHB01000006">
    <property type="protein sequence ID" value="MTT31407.1"/>
    <property type="molecule type" value="Genomic_DNA"/>
</dbReference>
<sequence length="209" mass="24120">MKEQCIKESRNRKNELLTIAIKLFAEKGYHKTKISDIVKEAEVSQGTFYWYFKSKEAIALEIIQEGQHKLTGVISQGYRREFATTQDAVKASEKLFFEIFTFAEENRFLMELLLKGLEGESSIVLAINETKFKLERAFQKNIERAMQLQMLSNSNNAHMSAALLMSMIEGIIARWLFYPSFSDEFILQQSPEKLAKEVATFEFYGLLGN</sequence>
<dbReference type="InterPro" id="IPR009057">
    <property type="entry name" value="Homeodomain-like_sf"/>
</dbReference>
<dbReference type="PROSITE" id="PS50977">
    <property type="entry name" value="HTH_TETR_2"/>
    <property type="match status" value="1"/>
</dbReference>
<reference evidence="5 6" key="1">
    <citation type="submission" date="2019-11" db="EMBL/GenBank/DDBJ databases">
        <title>Terrilactibacillus tamarindus sp. nov. BCM23-1 isolated from bark of Tamarindus indica.</title>
        <authorList>
            <person name="Kingkaew E."/>
            <person name="Tanasupawat S."/>
        </authorList>
    </citation>
    <scope>NUCLEOTIDE SEQUENCE [LARGE SCALE GENOMIC DNA]</scope>
    <source>
        <strain evidence="5 6">BCM23-1</strain>
    </source>
</reference>
<keyword evidence="1" id="KW-0678">Repressor</keyword>
<dbReference type="Pfam" id="PF00440">
    <property type="entry name" value="TetR_N"/>
    <property type="match status" value="1"/>
</dbReference>
<protein>
    <submittedName>
        <fullName evidence="5">TetR family transcriptional regulator</fullName>
    </submittedName>
</protein>
<dbReference type="AlphaFoldDB" id="A0A6N8CQF6"/>
<dbReference type="PRINTS" id="PR00455">
    <property type="entry name" value="HTHTETR"/>
</dbReference>
<dbReference type="RefSeq" id="WP_155217488.1">
    <property type="nucleotide sequence ID" value="NZ_WNHB01000006.1"/>
</dbReference>
<evidence type="ECO:0000256" key="1">
    <source>
        <dbReference type="ARBA" id="ARBA00022491"/>
    </source>
</evidence>
<dbReference type="SUPFAM" id="SSF48498">
    <property type="entry name" value="Tetracyclin repressor-like, C-terminal domain"/>
    <property type="match status" value="1"/>
</dbReference>
<dbReference type="OrthoDB" id="9812484at2"/>
<gene>
    <name evidence="5" type="ORF">GMB86_05155</name>
</gene>
<dbReference type="SUPFAM" id="SSF46689">
    <property type="entry name" value="Homeodomain-like"/>
    <property type="match status" value="1"/>
</dbReference>
<dbReference type="GO" id="GO:0003677">
    <property type="term" value="F:DNA binding"/>
    <property type="evidence" value="ECO:0007669"/>
    <property type="project" value="UniProtKB-UniRule"/>
</dbReference>
<evidence type="ECO:0000313" key="6">
    <source>
        <dbReference type="Proteomes" id="UP000440978"/>
    </source>
</evidence>
<organism evidence="5 6">
    <name type="scientific">Terrilactibacillus tamarindi</name>
    <dbReference type="NCBI Taxonomy" id="2599694"/>
    <lineage>
        <taxon>Bacteria</taxon>
        <taxon>Bacillati</taxon>
        <taxon>Bacillota</taxon>
        <taxon>Bacilli</taxon>
        <taxon>Bacillales</taxon>
        <taxon>Bacillaceae</taxon>
        <taxon>Terrilactibacillus</taxon>
    </lineage>
</organism>
<feature type="DNA-binding region" description="H-T-H motif" evidence="3">
    <location>
        <begin position="33"/>
        <end position="52"/>
    </location>
</feature>
<evidence type="ECO:0000256" key="3">
    <source>
        <dbReference type="PROSITE-ProRule" id="PRU00335"/>
    </source>
</evidence>
<feature type="domain" description="HTH tetR-type" evidence="4">
    <location>
        <begin position="10"/>
        <end position="70"/>
    </location>
</feature>
<dbReference type="InterPro" id="IPR036271">
    <property type="entry name" value="Tet_transcr_reg_TetR-rel_C_sf"/>
</dbReference>
<proteinExistence type="predicted"/>
<comment type="caution">
    <text evidence="5">The sequence shown here is derived from an EMBL/GenBank/DDBJ whole genome shotgun (WGS) entry which is preliminary data.</text>
</comment>
<dbReference type="InterPro" id="IPR050624">
    <property type="entry name" value="HTH-type_Tx_Regulator"/>
</dbReference>
<evidence type="ECO:0000256" key="2">
    <source>
        <dbReference type="ARBA" id="ARBA00023125"/>
    </source>
</evidence>
<dbReference type="InterPro" id="IPR001647">
    <property type="entry name" value="HTH_TetR"/>
</dbReference>